<dbReference type="GO" id="GO:0016020">
    <property type="term" value="C:membrane"/>
    <property type="evidence" value="ECO:0007669"/>
    <property type="project" value="UniProtKB-SubCell"/>
</dbReference>
<keyword evidence="8 9" id="KW-0472">Membrane</keyword>
<accession>A0AAJ6QXZ9</accession>
<dbReference type="InterPro" id="IPR022764">
    <property type="entry name" value="Peptidase_S54_rhomboid_dom"/>
</dbReference>
<protein>
    <recommendedName>
        <fullName evidence="4">rhomboid protease</fullName>
        <ecNumber evidence="4">3.4.21.105</ecNumber>
    </recommendedName>
</protein>
<gene>
    <name evidence="12" type="primary">LOC100898225</name>
</gene>
<dbReference type="GO" id="GO:0006465">
    <property type="term" value="P:signal peptide processing"/>
    <property type="evidence" value="ECO:0007669"/>
    <property type="project" value="TreeGrafter"/>
</dbReference>
<dbReference type="InterPro" id="IPR050925">
    <property type="entry name" value="Rhomboid_protease_S54"/>
</dbReference>
<dbReference type="KEGG" id="goe:100898225"/>
<name>A0AAJ6QXZ9_9ACAR</name>
<evidence type="ECO:0000259" key="10">
    <source>
        <dbReference type="Pfam" id="PF01694"/>
    </source>
</evidence>
<dbReference type="Proteomes" id="UP000694867">
    <property type="component" value="Unplaced"/>
</dbReference>
<dbReference type="RefSeq" id="XP_003747674.2">
    <property type="nucleotide sequence ID" value="XM_003747626.2"/>
</dbReference>
<feature type="transmembrane region" description="Helical" evidence="9">
    <location>
        <begin position="136"/>
        <end position="163"/>
    </location>
</feature>
<comment type="subcellular location">
    <subcellularLocation>
        <location evidence="2">Membrane</location>
        <topology evidence="2">Multi-pass membrane protein</topology>
    </subcellularLocation>
</comment>
<dbReference type="PANTHER" id="PTHR43731:SF14">
    <property type="entry name" value="PRESENILIN-ASSOCIATED RHOMBOID-LIKE PROTEIN, MITOCHONDRIAL"/>
    <property type="match status" value="1"/>
</dbReference>
<evidence type="ECO:0000313" key="12">
    <source>
        <dbReference type="RefSeq" id="XP_003747674.2"/>
    </source>
</evidence>
<evidence type="ECO:0000256" key="4">
    <source>
        <dbReference type="ARBA" id="ARBA00013039"/>
    </source>
</evidence>
<keyword evidence="6" id="KW-0378">Hydrolase</keyword>
<keyword evidence="5 9" id="KW-0812">Transmembrane</keyword>
<feature type="transmembrane region" description="Helical" evidence="9">
    <location>
        <begin position="226"/>
        <end position="248"/>
    </location>
</feature>
<evidence type="ECO:0000256" key="3">
    <source>
        <dbReference type="ARBA" id="ARBA00009045"/>
    </source>
</evidence>
<dbReference type="FunFam" id="1.20.1540.10:FF:000012">
    <property type="entry name" value="Rhomboid family protein"/>
    <property type="match status" value="1"/>
</dbReference>
<dbReference type="EC" id="3.4.21.105" evidence="4"/>
<evidence type="ECO:0000256" key="8">
    <source>
        <dbReference type="ARBA" id="ARBA00023136"/>
    </source>
</evidence>
<dbReference type="CTD" id="36281"/>
<organism evidence="11 12">
    <name type="scientific">Galendromus occidentalis</name>
    <name type="common">western predatory mite</name>
    <dbReference type="NCBI Taxonomy" id="34638"/>
    <lineage>
        <taxon>Eukaryota</taxon>
        <taxon>Metazoa</taxon>
        <taxon>Ecdysozoa</taxon>
        <taxon>Arthropoda</taxon>
        <taxon>Chelicerata</taxon>
        <taxon>Arachnida</taxon>
        <taxon>Acari</taxon>
        <taxon>Parasitiformes</taxon>
        <taxon>Mesostigmata</taxon>
        <taxon>Gamasina</taxon>
        <taxon>Phytoseioidea</taxon>
        <taxon>Phytoseiidae</taxon>
        <taxon>Typhlodrominae</taxon>
        <taxon>Galendromus</taxon>
    </lineage>
</organism>
<dbReference type="SUPFAM" id="SSF144091">
    <property type="entry name" value="Rhomboid-like"/>
    <property type="match status" value="1"/>
</dbReference>
<feature type="transmembrane region" description="Helical" evidence="9">
    <location>
        <begin position="201"/>
        <end position="219"/>
    </location>
</feature>
<feature type="domain" description="Peptidase S54 rhomboid" evidence="10">
    <location>
        <begin position="135"/>
        <end position="276"/>
    </location>
</feature>
<dbReference type="PANTHER" id="PTHR43731">
    <property type="entry name" value="RHOMBOID PROTEASE"/>
    <property type="match status" value="1"/>
</dbReference>
<feature type="transmembrane region" description="Helical" evidence="9">
    <location>
        <begin position="99"/>
        <end position="116"/>
    </location>
</feature>
<dbReference type="GO" id="GO:0004252">
    <property type="term" value="F:serine-type endopeptidase activity"/>
    <property type="evidence" value="ECO:0007669"/>
    <property type="project" value="InterPro"/>
</dbReference>
<dbReference type="GeneID" id="100898225"/>
<evidence type="ECO:0000256" key="1">
    <source>
        <dbReference type="ARBA" id="ARBA00000156"/>
    </source>
</evidence>
<evidence type="ECO:0000256" key="7">
    <source>
        <dbReference type="ARBA" id="ARBA00022989"/>
    </source>
</evidence>
<reference evidence="12" key="1">
    <citation type="submission" date="2025-08" db="UniProtKB">
        <authorList>
            <consortium name="RefSeq"/>
        </authorList>
    </citation>
    <scope>IDENTIFICATION</scope>
</reference>
<evidence type="ECO:0000256" key="5">
    <source>
        <dbReference type="ARBA" id="ARBA00022692"/>
    </source>
</evidence>
<evidence type="ECO:0000256" key="6">
    <source>
        <dbReference type="ARBA" id="ARBA00022801"/>
    </source>
</evidence>
<feature type="transmembrane region" description="Helical" evidence="9">
    <location>
        <begin position="268"/>
        <end position="286"/>
    </location>
</feature>
<dbReference type="AlphaFoldDB" id="A0AAJ6QXZ9"/>
<evidence type="ECO:0000256" key="2">
    <source>
        <dbReference type="ARBA" id="ARBA00004141"/>
    </source>
</evidence>
<dbReference type="InterPro" id="IPR035952">
    <property type="entry name" value="Rhomboid-like_sf"/>
</dbReference>
<evidence type="ECO:0000256" key="9">
    <source>
        <dbReference type="SAM" id="Phobius"/>
    </source>
</evidence>
<evidence type="ECO:0000313" key="11">
    <source>
        <dbReference type="Proteomes" id="UP000694867"/>
    </source>
</evidence>
<comment type="similarity">
    <text evidence="3">Belongs to the peptidase S54 family.</text>
</comment>
<dbReference type="Pfam" id="PF01694">
    <property type="entry name" value="Rhomboid"/>
    <property type="match status" value="1"/>
</dbReference>
<keyword evidence="7 9" id="KW-1133">Transmembrane helix</keyword>
<proteinExistence type="inferred from homology"/>
<feature type="transmembrane region" description="Helical" evidence="9">
    <location>
        <begin position="175"/>
        <end position="195"/>
    </location>
</feature>
<dbReference type="Gene3D" id="1.20.1540.10">
    <property type="entry name" value="Rhomboid-like"/>
    <property type="match status" value="1"/>
</dbReference>
<sequence>MWRSTLLLVRQARLGFRHFRTRKDCTPETNSLKPRIGKSIAFTIGATTLFHTGSTIWIYEDLKQKEENKSKISKSSPRPWYYDSPTHRWWKSLTPAKKVFFGILTVNGIVFAMWKVPRYSDVMYKYFTHSPTSNKVSPMLLSVFSHQSALHLGCNMFALYSFMEVGVSLMGREHFLATYLTGGVVSSLASHFAKLYTQNRAVSLGASGAIFSVVAYVCMKSPDSQLQIIFLPMLTFKAITAIKGIMAFDFIGLLSKWSLLDHAAHLGGALYGIGYNLGGYKLYLIYGESLFKFWHKIRSGSRDR</sequence>
<keyword evidence="11" id="KW-1185">Reference proteome</keyword>
<comment type="catalytic activity">
    <reaction evidence="1">
        <text>Cleaves type-1 transmembrane domains using a catalytic dyad composed of serine and histidine that are contributed by different transmembrane domains.</text>
        <dbReference type="EC" id="3.4.21.105"/>
    </reaction>
</comment>